<feature type="domain" description="Protein kinase" evidence="15">
    <location>
        <begin position="795"/>
        <end position="1053"/>
    </location>
</feature>
<proteinExistence type="predicted"/>
<dbReference type="EMBL" id="HE650824">
    <property type="protein sequence ID" value="CCF57768.1"/>
    <property type="molecule type" value="Genomic_DNA"/>
</dbReference>
<evidence type="ECO:0000313" key="17">
    <source>
        <dbReference type="Proteomes" id="UP000005220"/>
    </source>
</evidence>
<dbReference type="EC" id="2.7.11.1" evidence="2"/>
<comment type="subcellular location">
    <subcellularLocation>
        <location evidence="1">Cytoplasm</location>
    </subcellularLocation>
</comment>
<dbReference type="GO" id="GO:0045719">
    <property type="term" value="P:negative regulation of glycogen biosynthetic process"/>
    <property type="evidence" value="ECO:0007669"/>
    <property type="project" value="EnsemblFungi"/>
</dbReference>
<gene>
    <name evidence="16" type="primary">KAFR0D01220</name>
    <name evidence="16" type="ORF">KAFR_0D01220</name>
</gene>
<evidence type="ECO:0000256" key="14">
    <source>
        <dbReference type="SAM" id="MobiDB-lite"/>
    </source>
</evidence>
<evidence type="ECO:0000256" key="13">
    <source>
        <dbReference type="PROSITE-ProRule" id="PRU10141"/>
    </source>
</evidence>
<dbReference type="STRING" id="1071382.H2ATR8"/>
<keyword evidence="9 13" id="KW-0067">ATP-binding</keyword>
<dbReference type="PROSITE" id="PS00107">
    <property type="entry name" value="PROTEIN_KINASE_ATP"/>
    <property type="match status" value="1"/>
</dbReference>
<evidence type="ECO:0000256" key="9">
    <source>
        <dbReference type="ARBA" id="ARBA00022840"/>
    </source>
</evidence>
<dbReference type="GO" id="GO:2000766">
    <property type="term" value="P:negative regulation of cytoplasmic translation"/>
    <property type="evidence" value="ECO:0007669"/>
    <property type="project" value="EnsemblFungi"/>
</dbReference>
<dbReference type="Pfam" id="PF00069">
    <property type="entry name" value="Pkinase"/>
    <property type="match status" value="1"/>
</dbReference>
<keyword evidence="8" id="KW-0418">Kinase</keyword>
<dbReference type="CDD" id="cd14004">
    <property type="entry name" value="STKc_PASK"/>
    <property type="match status" value="1"/>
</dbReference>
<dbReference type="eggNOG" id="KOG1152">
    <property type="taxonomic scope" value="Eukaryota"/>
</dbReference>
<reference evidence="16 17" key="1">
    <citation type="journal article" date="2011" name="Proc. Natl. Acad. Sci. U.S.A.">
        <title>Evolutionary erosion of yeast sex chromosomes by mating-type switching accidents.</title>
        <authorList>
            <person name="Gordon J.L."/>
            <person name="Armisen D."/>
            <person name="Proux-Wera E."/>
            <person name="Oheigeartaigh S.S."/>
            <person name="Byrne K.P."/>
            <person name="Wolfe K.H."/>
        </authorList>
    </citation>
    <scope>NUCLEOTIDE SEQUENCE [LARGE SCALE GENOMIC DNA]</scope>
    <source>
        <strain evidence="17">ATCC 22294 / BCRC 22015 / CBS 2517 / CECT 1963 / NBRC 1671 / NRRL Y-8276</strain>
    </source>
</reference>
<evidence type="ECO:0000256" key="8">
    <source>
        <dbReference type="ARBA" id="ARBA00022777"/>
    </source>
</evidence>
<dbReference type="SUPFAM" id="SSF56112">
    <property type="entry name" value="Protein kinase-like (PK-like)"/>
    <property type="match status" value="1"/>
</dbReference>
<dbReference type="PANTHER" id="PTHR24346:SF51">
    <property type="entry name" value="PAS DOMAIN-CONTAINING SERINE_THREONINE-PROTEIN KINASE"/>
    <property type="match status" value="1"/>
</dbReference>
<dbReference type="GO" id="GO:0035556">
    <property type="term" value="P:intracellular signal transduction"/>
    <property type="evidence" value="ECO:0007669"/>
    <property type="project" value="TreeGrafter"/>
</dbReference>
<dbReference type="Proteomes" id="UP000005220">
    <property type="component" value="Chromosome 4"/>
</dbReference>
<dbReference type="GO" id="GO:0004674">
    <property type="term" value="F:protein serine/threonine kinase activity"/>
    <property type="evidence" value="ECO:0007669"/>
    <property type="project" value="UniProtKB-KW"/>
</dbReference>
<dbReference type="InParanoid" id="H2ATR8"/>
<keyword evidence="4" id="KW-0723">Serine/threonine-protein kinase</keyword>
<keyword evidence="17" id="KW-1185">Reference proteome</keyword>
<comment type="catalytic activity">
    <reaction evidence="11">
        <text>L-threonyl-[protein] + ATP = O-phospho-L-threonyl-[protein] + ADP + H(+)</text>
        <dbReference type="Rhea" id="RHEA:46608"/>
        <dbReference type="Rhea" id="RHEA-COMP:11060"/>
        <dbReference type="Rhea" id="RHEA-COMP:11605"/>
        <dbReference type="ChEBI" id="CHEBI:15378"/>
        <dbReference type="ChEBI" id="CHEBI:30013"/>
        <dbReference type="ChEBI" id="CHEBI:30616"/>
        <dbReference type="ChEBI" id="CHEBI:61977"/>
        <dbReference type="ChEBI" id="CHEBI:456216"/>
        <dbReference type="EC" id="2.7.11.1"/>
    </reaction>
</comment>
<evidence type="ECO:0000313" key="16">
    <source>
        <dbReference type="EMBL" id="CCF57768.1"/>
    </source>
</evidence>
<evidence type="ECO:0000256" key="6">
    <source>
        <dbReference type="ARBA" id="ARBA00022679"/>
    </source>
</evidence>
<dbReference type="PANTHER" id="PTHR24346">
    <property type="entry name" value="MAP/MICROTUBULE AFFINITY-REGULATING KINASE"/>
    <property type="match status" value="1"/>
</dbReference>
<dbReference type="GO" id="GO:0060917">
    <property type="term" value="P:regulation of (1-&gt;6)-beta-D-glucan biosynthetic process"/>
    <property type="evidence" value="ECO:0007669"/>
    <property type="project" value="EnsemblFungi"/>
</dbReference>
<keyword evidence="6" id="KW-0808">Transferase</keyword>
<evidence type="ECO:0000256" key="3">
    <source>
        <dbReference type="ARBA" id="ARBA00022490"/>
    </source>
</evidence>
<dbReference type="OrthoDB" id="10252171at2759"/>
<dbReference type="PROSITE" id="PS00108">
    <property type="entry name" value="PROTEIN_KINASE_ST"/>
    <property type="match status" value="1"/>
</dbReference>
<dbReference type="RefSeq" id="XP_003956903.1">
    <property type="nucleotide sequence ID" value="XM_003956854.1"/>
</dbReference>
<dbReference type="InterPro" id="IPR000719">
    <property type="entry name" value="Prot_kinase_dom"/>
</dbReference>
<evidence type="ECO:0000256" key="2">
    <source>
        <dbReference type="ARBA" id="ARBA00012513"/>
    </source>
</evidence>
<evidence type="ECO:0000256" key="10">
    <source>
        <dbReference type="ARBA" id="ARBA00022845"/>
    </source>
</evidence>
<dbReference type="InterPro" id="IPR017441">
    <property type="entry name" value="Protein_kinase_ATP_BS"/>
</dbReference>
<feature type="region of interest" description="Disordered" evidence="14">
    <location>
        <begin position="84"/>
        <end position="121"/>
    </location>
</feature>
<evidence type="ECO:0000259" key="15">
    <source>
        <dbReference type="PROSITE" id="PS50011"/>
    </source>
</evidence>
<dbReference type="FunFam" id="1.10.510.10:FF:000320">
    <property type="entry name" value="Serine/threonine protein kinase"/>
    <property type="match status" value="1"/>
</dbReference>
<dbReference type="AlphaFoldDB" id="H2ATR8"/>
<evidence type="ECO:0000256" key="4">
    <source>
        <dbReference type="ARBA" id="ARBA00022527"/>
    </source>
</evidence>
<dbReference type="GeneID" id="13882575"/>
<organism evidence="16 17">
    <name type="scientific">Kazachstania africana (strain ATCC 22294 / BCRC 22015 / CBS 2517 / CECT 1963 / NBRC 1671 / NRRL Y-8276)</name>
    <name type="common">Yeast</name>
    <name type="synonym">Kluyveromyces africanus</name>
    <dbReference type="NCBI Taxonomy" id="1071382"/>
    <lineage>
        <taxon>Eukaryota</taxon>
        <taxon>Fungi</taxon>
        <taxon>Dikarya</taxon>
        <taxon>Ascomycota</taxon>
        <taxon>Saccharomycotina</taxon>
        <taxon>Saccharomycetes</taxon>
        <taxon>Saccharomycetales</taxon>
        <taxon>Saccharomycetaceae</taxon>
        <taxon>Kazachstania</taxon>
    </lineage>
</organism>
<dbReference type="GO" id="GO:0005524">
    <property type="term" value="F:ATP binding"/>
    <property type="evidence" value="ECO:0007669"/>
    <property type="project" value="UniProtKB-UniRule"/>
</dbReference>
<keyword evidence="3" id="KW-0963">Cytoplasm</keyword>
<evidence type="ECO:0000256" key="5">
    <source>
        <dbReference type="ARBA" id="ARBA00022553"/>
    </source>
</evidence>
<keyword evidence="5" id="KW-0597">Phosphoprotein</keyword>
<keyword evidence="7 13" id="KW-0547">Nucleotide-binding</keyword>
<accession>H2ATR8</accession>
<evidence type="ECO:0000256" key="12">
    <source>
        <dbReference type="ARBA" id="ARBA00048679"/>
    </source>
</evidence>
<dbReference type="InterPro" id="IPR008271">
    <property type="entry name" value="Ser/Thr_kinase_AS"/>
</dbReference>
<dbReference type="GO" id="GO:0005634">
    <property type="term" value="C:nucleus"/>
    <property type="evidence" value="ECO:0007669"/>
    <property type="project" value="TreeGrafter"/>
</dbReference>
<comment type="catalytic activity">
    <reaction evidence="12">
        <text>L-seryl-[protein] + ATP = O-phospho-L-seryl-[protein] + ADP + H(+)</text>
        <dbReference type="Rhea" id="RHEA:17989"/>
        <dbReference type="Rhea" id="RHEA-COMP:9863"/>
        <dbReference type="Rhea" id="RHEA-COMP:11604"/>
        <dbReference type="ChEBI" id="CHEBI:15378"/>
        <dbReference type="ChEBI" id="CHEBI:29999"/>
        <dbReference type="ChEBI" id="CHEBI:30616"/>
        <dbReference type="ChEBI" id="CHEBI:83421"/>
        <dbReference type="ChEBI" id="CHEBI:456216"/>
        <dbReference type="EC" id="2.7.11.1"/>
    </reaction>
</comment>
<dbReference type="SMART" id="SM00220">
    <property type="entry name" value="S_TKc"/>
    <property type="match status" value="1"/>
</dbReference>
<dbReference type="GO" id="GO:0005829">
    <property type="term" value="C:cytosol"/>
    <property type="evidence" value="ECO:0007669"/>
    <property type="project" value="TreeGrafter"/>
</dbReference>
<dbReference type="KEGG" id="kaf:KAFR_0D01220"/>
<name>H2ATR8_KAZAF</name>
<dbReference type="Gene3D" id="3.30.200.20">
    <property type="entry name" value="Phosphorylase Kinase, domain 1"/>
    <property type="match status" value="1"/>
</dbReference>
<sequence>MISKVNKDTDTVNIRTYSVSNSVSTSRNNSSVNISSNDHAELVSLPNESTHAYTYNPLSPNSLTVRLNILKRSLQVLINNPDMLGIPKKRKNGEHASTASRSDSNVNHKRNFTDTPLISNNHTKTQQNLQLNTHSAAINAFVTNSSNSTIISRSNMLKRPQPVQRTISLMLLPENHDIDQSDLEEEDDDLFKRPRASFYLNDRESSSAELINEQISYLLELLDFLNQTLDDDNSNSPQKATDLHKLSLVNINKLFTNVRDAESNLQMKKSLLNSLAEPFVQLNTNNKNNLDEINPHRIINNFTSSKNSPEKAIFTCSQDYPWHFKSANDLTCLNFNISRKTLKILTLLDLIHPDSRDFIISKLTSIYDKGNKNNDLIFAGEIVPIINGNSLHSWASLWIKKRNDLLVCVFEKVPCDFMDIVLKLNEEDSLMIDKVTDVSNLLSLNGEFESEGEKKELDIACISKSLNCLITDSNPSDITNISRQINNTRYFTLNYSNYNIPCAIASSILNDNNLKLKIHSLPYQAGLFLVDASNFKLISFNKSISKNLFGYHSVELINEPITTIIPNFIDMLKFINENKKQSTSQVGLVLTEHYFRKIQSEMNNDPDEFYTSTGIDVLHKDGATIKIDIQLRTINTNIIALWLTHSRDVLFNDYSIIPSQMQKIDSTDKIDELQDLLDTVTITPSTLPTSQSTIKSIVDYASTTPRTEDTICEERTATQQPNTDEIDPKVKAKVELTKLYTSDKSKFVTSDNFKVDEKLIAGITSNPLSQPEPPTLPNGINPFGIERRTKRMADFVVLQKLGDGAYGHVHLCMNKKTKHLVIIKAIIKERILIDTWVRDREFGTIPSEIYIMSKFNAHPHDNITQIMDFFEDDDYYYIELESHGETGSIDLFDLIELKTNMTEFEAKLIFKQIVSGIKYLHDQGIVHRDIKDENVIVDSNGFVKLIDFGSAAYTKTGPFEVFVGTIDYAAPEILGGNPYKGKPQDIWALGVLLYTLIYKENPFYNVDEILEGQLRFDGTCNVTQDCIDLIRWILTKSVNDRPSIDEIVNSEWLQI</sequence>
<dbReference type="Gene3D" id="1.10.510.10">
    <property type="entry name" value="Transferase(Phosphotransferase) domain 1"/>
    <property type="match status" value="1"/>
</dbReference>
<dbReference type="HOGENOM" id="CLU_004134_1_0_1"/>
<feature type="binding site" evidence="13">
    <location>
        <position position="828"/>
    </location>
    <ligand>
        <name>ATP</name>
        <dbReference type="ChEBI" id="CHEBI:30616"/>
    </ligand>
</feature>
<dbReference type="FunFam" id="3.30.200.20:FF:000314">
    <property type="entry name" value="Serine/threonine protein kinase"/>
    <property type="match status" value="1"/>
</dbReference>
<dbReference type="PROSITE" id="PS50011">
    <property type="entry name" value="PROTEIN_KINASE_DOM"/>
    <property type="match status" value="1"/>
</dbReference>
<evidence type="ECO:0000256" key="11">
    <source>
        <dbReference type="ARBA" id="ARBA00047899"/>
    </source>
</evidence>
<evidence type="ECO:0000256" key="7">
    <source>
        <dbReference type="ARBA" id="ARBA00022741"/>
    </source>
</evidence>
<keyword evidence="10" id="KW-0810">Translation regulation</keyword>
<evidence type="ECO:0000256" key="1">
    <source>
        <dbReference type="ARBA" id="ARBA00004496"/>
    </source>
</evidence>
<protein>
    <recommendedName>
        <fullName evidence="2">non-specific serine/threonine protein kinase</fullName>
        <ecNumber evidence="2">2.7.11.1</ecNumber>
    </recommendedName>
</protein>
<feature type="compositionally biased region" description="Polar residues" evidence="14">
    <location>
        <begin position="95"/>
        <end position="105"/>
    </location>
</feature>
<dbReference type="InterPro" id="IPR011009">
    <property type="entry name" value="Kinase-like_dom_sf"/>
</dbReference>